<dbReference type="EMBL" id="JAKLJA010000017">
    <property type="protein sequence ID" value="MCG5075698.1"/>
    <property type="molecule type" value="Genomic_DNA"/>
</dbReference>
<evidence type="ECO:0000256" key="3">
    <source>
        <dbReference type="ARBA" id="ARBA00022692"/>
    </source>
</evidence>
<dbReference type="Pfam" id="PF13440">
    <property type="entry name" value="Polysacc_synt_3"/>
    <property type="match status" value="1"/>
</dbReference>
<keyword evidence="2" id="KW-1003">Cell membrane</keyword>
<feature type="transmembrane region" description="Helical" evidence="6">
    <location>
        <begin position="228"/>
        <end position="249"/>
    </location>
</feature>
<dbReference type="PANTHER" id="PTHR30250">
    <property type="entry name" value="PST FAMILY PREDICTED COLANIC ACID TRANSPORTER"/>
    <property type="match status" value="1"/>
</dbReference>
<keyword evidence="8" id="KW-1185">Reference proteome</keyword>
<feature type="transmembrane region" description="Helical" evidence="6">
    <location>
        <begin position="20"/>
        <end position="41"/>
    </location>
</feature>
<evidence type="ECO:0000313" key="7">
    <source>
        <dbReference type="EMBL" id="MCG5075698.1"/>
    </source>
</evidence>
<reference evidence="7" key="1">
    <citation type="submission" date="2022-01" db="EMBL/GenBank/DDBJ databases">
        <title>Genome sequence and assembly of Parabukholderia sp. RG36.</title>
        <authorList>
            <person name="Chhetri G."/>
        </authorList>
    </citation>
    <scope>NUCLEOTIDE SEQUENCE</scope>
    <source>
        <strain evidence="7">RG36</strain>
    </source>
</reference>
<comment type="caution">
    <text evidence="7">The sequence shown here is derived from an EMBL/GenBank/DDBJ whole genome shotgun (WGS) entry which is preliminary data.</text>
</comment>
<feature type="transmembrane region" description="Helical" evidence="6">
    <location>
        <begin position="193"/>
        <end position="216"/>
    </location>
</feature>
<feature type="transmembrane region" description="Helical" evidence="6">
    <location>
        <begin position="47"/>
        <end position="69"/>
    </location>
</feature>
<keyword evidence="3 6" id="KW-0812">Transmembrane</keyword>
<dbReference type="InterPro" id="IPR050833">
    <property type="entry name" value="Poly_Biosynth_Transport"/>
</dbReference>
<feature type="transmembrane region" description="Helical" evidence="6">
    <location>
        <begin position="347"/>
        <end position="368"/>
    </location>
</feature>
<accession>A0A9X1UIR5</accession>
<comment type="subcellular location">
    <subcellularLocation>
        <location evidence="1">Cell membrane</location>
        <topology evidence="1">Multi-pass membrane protein</topology>
    </subcellularLocation>
</comment>
<dbReference type="RefSeq" id="WP_238465545.1">
    <property type="nucleotide sequence ID" value="NZ_JAKLJA010000017.1"/>
</dbReference>
<dbReference type="AlphaFoldDB" id="A0A9X1UIR5"/>
<feature type="transmembrane region" description="Helical" evidence="6">
    <location>
        <begin position="167"/>
        <end position="187"/>
    </location>
</feature>
<evidence type="ECO:0000256" key="2">
    <source>
        <dbReference type="ARBA" id="ARBA00022475"/>
    </source>
</evidence>
<feature type="transmembrane region" description="Helical" evidence="6">
    <location>
        <begin position="432"/>
        <end position="449"/>
    </location>
</feature>
<sequence>MTAKPSHTPSKKPSLKRSAAFNFAGSVLPMFVALVTTPIYLEQIGAARYGVLAIVWMVQGYFGFLDLGLSSATSNRIAQLEHAQPAERESVLWTALLLNAALGIAGGIALYGLMQMLLGYFDMGPELSAELRPALPCVACLVPLSNLISVFNGALVGRERFGTLNAVQLPVTLMYQLVPLGAALLYGPNLRNLVYGTLAAGVAALLVNAIVVWCVFPLRLAQGPRREWVGKLFSFGAWMSVTSLAQPLLETGDRLMISHALGPQAVTYYHVPFNLAVRVRVFPSVFVRTLFPRLSSLDAANAAELSTTAIRGLAALLTPMTVFGMFLMHPFLALWVGQEFAMRATSVGETILVGIWINAVAQIAACHLQATGRPGIVARFQVYEMFPFFALLWWMLHTFGVVGAALAWSARCLLDFVLMFHAARLNSHPTRMLFAPALIVAAAYIATLVFAPLSWPGIGCWIGMTIVALAWAARTEPQACARVLGLLASMRNHTRRWAQGQ</sequence>
<evidence type="ECO:0000256" key="4">
    <source>
        <dbReference type="ARBA" id="ARBA00022989"/>
    </source>
</evidence>
<dbReference type="Proteomes" id="UP001139308">
    <property type="component" value="Unassembled WGS sequence"/>
</dbReference>
<dbReference type="CDD" id="cd13128">
    <property type="entry name" value="MATE_Wzx_like"/>
    <property type="match status" value="1"/>
</dbReference>
<evidence type="ECO:0000313" key="8">
    <source>
        <dbReference type="Proteomes" id="UP001139308"/>
    </source>
</evidence>
<evidence type="ECO:0000256" key="5">
    <source>
        <dbReference type="ARBA" id="ARBA00023136"/>
    </source>
</evidence>
<organism evidence="7 8">
    <name type="scientific">Paraburkholderia tagetis</name>
    <dbReference type="NCBI Taxonomy" id="2913261"/>
    <lineage>
        <taxon>Bacteria</taxon>
        <taxon>Pseudomonadati</taxon>
        <taxon>Pseudomonadota</taxon>
        <taxon>Betaproteobacteria</taxon>
        <taxon>Burkholderiales</taxon>
        <taxon>Burkholderiaceae</taxon>
        <taxon>Paraburkholderia</taxon>
    </lineage>
</organism>
<feature type="transmembrane region" description="Helical" evidence="6">
    <location>
        <begin position="133"/>
        <end position="155"/>
    </location>
</feature>
<feature type="transmembrane region" description="Helical" evidence="6">
    <location>
        <begin position="90"/>
        <end position="113"/>
    </location>
</feature>
<feature type="transmembrane region" description="Helical" evidence="6">
    <location>
        <begin position="312"/>
        <end position="335"/>
    </location>
</feature>
<name>A0A9X1UIR5_9BURK</name>
<dbReference type="GO" id="GO:0005886">
    <property type="term" value="C:plasma membrane"/>
    <property type="evidence" value="ECO:0007669"/>
    <property type="project" value="UniProtKB-SubCell"/>
</dbReference>
<proteinExistence type="predicted"/>
<gene>
    <name evidence="7" type="ORF">L5014_20355</name>
</gene>
<evidence type="ECO:0000256" key="1">
    <source>
        <dbReference type="ARBA" id="ARBA00004651"/>
    </source>
</evidence>
<protein>
    <submittedName>
        <fullName evidence="7">Flippase</fullName>
    </submittedName>
</protein>
<dbReference type="PANTHER" id="PTHR30250:SF26">
    <property type="entry name" value="PSMA PROTEIN"/>
    <property type="match status" value="1"/>
</dbReference>
<feature type="transmembrane region" description="Helical" evidence="6">
    <location>
        <begin position="455"/>
        <end position="473"/>
    </location>
</feature>
<keyword evidence="5 6" id="KW-0472">Membrane</keyword>
<evidence type="ECO:0000256" key="6">
    <source>
        <dbReference type="SAM" id="Phobius"/>
    </source>
</evidence>
<keyword evidence="4 6" id="KW-1133">Transmembrane helix</keyword>